<dbReference type="OrthoDB" id="10299895at2759"/>
<keyword evidence="1" id="KW-0812">Transmembrane</keyword>
<sequence length="186" mass="19830">MVRLVEIMFEYVHSLCKKHRKALQFASAGIMLSVSLVLPSFYPAALGLRGIWKVNGPYTLLSIFVIGFGISNLPLPLEEYGPLATGFGLISTLQTAPVIRSFLIGSPNPRQGTHDFDTELGLGSFNQSQLPSYGPISHTGNPPGPWNPLAHAGAVFNVNNDPVVSISFGSHTTNGSTGAIEGVLKL</sequence>
<keyword evidence="1" id="KW-0472">Membrane</keyword>
<dbReference type="AlphaFoldDB" id="A0A9N9LR82"/>
<name>A0A9N9LR82_9HELO</name>
<evidence type="ECO:0000313" key="3">
    <source>
        <dbReference type="Proteomes" id="UP000701801"/>
    </source>
</evidence>
<proteinExistence type="predicted"/>
<keyword evidence="3" id="KW-1185">Reference proteome</keyword>
<organism evidence="2 3">
    <name type="scientific">Hymenoscyphus albidus</name>
    <dbReference type="NCBI Taxonomy" id="595503"/>
    <lineage>
        <taxon>Eukaryota</taxon>
        <taxon>Fungi</taxon>
        <taxon>Dikarya</taxon>
        <taxon>Ascomycota</taxon>
        <taxon>Pezizomycotina</taxon>
        <taxon>Leotiomycetes</taxon>
        <taxon>Helotiales</taxon>
        <taxon>Helotiaceae</taxon>
        <taxon>Hymenoscyphus</taxon>
    </lineage>
</organism>
<evidence type="ECO:0000313" key="2">
    <source>
        <dbReference type="EMBL" id="CAG8977695.1"/>
    </source>
</evidence>
<accession>A0A9N9LR82</accession>
<feature type="transmembrane region" description="Helical" evidence="1">
    <location>
        <begin position="25"/>
        <end position="46"/>
    </location>
</feature>
<dbReference type="EMBL" id="CAJVRM010000229">
    <property type="protein sequence ID" value="CAG8977695.1"/>
    <property type="molecule type" value="Genomic_DNA"/>
</dbReference>
<dbReference type="Proteomes" id="UP000701801">
    <property type="component" value="Unassembled WGS sequence"/>
</dbReference>
<reference evidence="2" key="1">
    <citation type="submission" date="2021-07" db="EMBL/GenBank/DDBJ databases">
        <authorList>
            <person name="Durling M."/>
        </authorList>
    </citation>
    <scope>NUCLEOTIDE SEQUENCE</scope>
</reference>
<evidence type="ECO:0000256" key="1">
    <source>
        <dbReference type="SAM" id="Phobius"/>
    </source>
</evidence>
<gene>
    <name evidence="2" type="ORF">HYALB_00009641</name>
</gene>
<comment type="caution">
    <text evidence="2">The sequence shown here is derived from an EMBL/GenBank/DDBJ whole genome shotgun (WGS) entry which is preliminary data.</text>
</comment>
<keyword evidence="1" id="KW-1133">Transmembrane helix</keyword>
<protein>
    <submittedName>
        <fullName evidence="2">Uncharacterized protein</fullName>
    </submittedName>
</protein>